<evidence type="ECO:0008006" key="3">
    <source>
        <dbReference type="Google" id="ProtNLM"/>
    </source>
</evidence>
<organism evidence="1 2">
    <name type="scientific">Microdochium bolleyi</name>
    <dbReference type="NCBI Taxonomy" id="196109"/>
    <lineage>
        <taxon>Eukaryota</taxon>
        <taxon>Fungi</taxon>
        <taxon>Dikarya</taxon>
        <taxon>Ascomycota</taxon>
        <taxon>Pezizomycotina</taxon>
        <taxon>Sordariomycetes</taxon>
        <taxon>Xylariomycetidae</taxon>
        <taxon>Xylariales</taxon>
        <taxon>Microdochiaceae</taxon>
        <taxon>Microdochium</taxon>
    </lineage>
</organism>
<dbReference type="InParanoid" id="A0A136IRP5"/>
<protein>
    <recommendedName>
        <fullName evidence="3">F-box domain-containing protein</fullName>
    </recommendedName>
</protein>
<dbReference type="EMBL" id="KQ964263">
    <property type="protein sequence ID" value="KXJ87389.1"/>
    <property type="molecule type" value="Genomic_DNA"/>
</dbReference>
<proteinExistence type="predicted"/>
<gene>
    <name evidence="1" type="ORF">Micbo1qcDRAFT_208396</name>
</gene>
<reference evidence="2" key="1">
    <citation type="submission" date="2016-02" db="EMBL/GenBank/DDBJ databases">
        <title>Draft genome sequence of Microdochium bolleyi, a fungal endophyte of beachgrass.</title>
        <authorList>
            <consortium name="DOE Joint Genome Institute"/>
            <person name="David A.S."/>
            <person name="May G."/>
            <person name="Haridas S."/>
            <person name="Lim J."/>
            <person name="Wang M."/>
            <person name="Labutti K."/>
            <person name="Lipzen A."/>
            <person name="Barry K."/>
            <person name="Grigoriev I.V."/>
        </authorList>
    </citation>
    <scope>NUCLEOTIDE SEQUENCE [LARGE SCALE GENOMIC DNA]</scope>
    <source>
        <strain evidence="2">J235TASD1</strain>
    </source>
</reference>
<dbReference type="STRING" id="196109.A0A136IRP5"/>
<dbReference type="Proteomes" id="UP000070501">
    <property type="component" value="Unassembled WGS sequence"/>
</dbReference>
<name>A0A136IRP5_9PEZI</name>
<accession>A0A136IRP5</accession>
<evidence type="ECO:0000313" key="2">
    <source>
        <dbReference type="Proteomes" id="UP000070501"/>
    </source>
</evidence>
<keyword evidence="2" id="KW-1185">Reference proteome</keyword>
<sequence>MQNQLPQEIVDQVIAHIVGGEECESLCLHESNQLNDNPRRDLWYKLVHAEFRPKSSSRCKIGEPGETLLAPVLSSHDVCNLRKLRLVSRTWERSAREILRRHSVLTVDFDEPSSFSSGTKLCTSDEGHRGLSTAIPQNILILAGDTHVRPFKRLYIYDDEFDGQVTRENEHELLSNYRDIAESPDPDVPEDWPPAHLRPEHIVVSEEEQVPTITGEIARSNTQKNELFQKFLHAYKMAVETPCLDGHSHAKTTLTVKFPAATSWFDTYDEHSAGCYDLSAVDSMLEIMRQELFSPPTPQVGNGGNLICANLVELRLELPSTRSFGRLLPQSYAHDETNNSQRAPPVAALFPNLRSLFVAITDATGPGGCASYVGDEYGYNDMDLAALDGDNTDPYWSGYPPSNLQLREPNRDHQRDMWRFVASCRTLESLCVTATHHLRLDDLWEVIKVERETIYGGDQGHFRRDGDRGRVARDWTKTGLEILGLHRIDTSVEALVSMFKPEQHSSVDRSPLRRLNLSRVKILDSPRPDDSWADVFKALLPATCPDLEFVGIDYLSYWSSHRSFDRAGRVSEDVATIWTGDEADKHAMRALVQASPRLKVQGLGDFWCSGEYAEAELLCE</sequence>
<evidence type="ECO:0000313" key="1">
    <source>
        <dbReference type="EMBL" id="KXJ87389.1"/>
    </source>
</evidence>
<dbReference type="OrthoDB" id="5137852at2759"/>
<dbReference type="AlphaFoldDB" id="A0A136IRP5"/>